<keyword evidence="1" id="KW-1133">Transmembrane helix</keyword>
<evidence type="ECO:0000256" key="1">
    <source>
        <dbReference type="SAM" id="Phobius"/>
    </source>
</evidence>
<keyword evidence="1" id="KW-0472">Membrane</keyword>
<gene>
    <name evidence="2" type="ORF">NCTC13163_01614</name>
</gene>
<sequence>MKDTIQIYKLTMLTIIAISTGYIAWHIDELINALLHISSALQALT</sequence>
<proteinExistence type="predicted"/>
<dbReference type="Proteomes" id="UP000254060">
    <property type="component" value="Unassembled WGS sequence"/>
</dbReference>
<name>A0A377FUK2_9BACL</name>
<reference evidence="2 3" key="1">
    <citation type="submission" date="2018-06" db="EMBL/GenBank/DDBJ databases">
        <authorList>
            <consortium name="Pathogen Informatics"/>
            <person name="Doyle S."/>
        </authorList>
    </citation>
    <scope>NUCLEOTIDE SEQUENCE [LARGE SCALE GENOMIC DNA]</scope>
    <source>
        <strain evidence="2 3">NCTC13163</strain>
    </source>
</reference>
<dbReference type="EMBL" id="UGGP01000001">
    <property type="protein sequence ID" value="STO08244.1"/>
    <property type="molecule type" value="Genomic_DNA"/>
</dbReference>
<evidence type="ECO:0000313" key="3">
    <source>
        <dbReference type="Proteomes" id="UP000254060"/>
    </source>
</evidence>
<keyword evidence="1" id="KW-0812">Transmembrane</keyword>
<feature type="transmembrane region" description="Helical" evidence="1">
    <location>
        <begin position="7"/>
        <end position="25"/>
    </location>
</feature>
<dbReference type="RefSeq" id="WP_160151239.1">
    <property type="nucleotide sequence ID" value="NZ_UGGP01000001.1"/>
</dbReference>
<evidence type="ECO:0000313" key="2">
    <source>
        <dbReference type="EMBL" id="STO08244.1"/>
    </source>
</evidence>
<dbReference type="AlphaFoldDB" id="A0A377FUK2"/>
<organism evidence="2 3">
    <name type="scientific">Exiguobacterium aurantiacum</name>
    <dbReference type="NCBI Taxonomy" id="33987"/>
    <lineage>
        <taxon>Bacteria</taxon>
        <taxon>Bacillati</taxon>
        <taxon>Bacillota</taxon>
        <taxon>Bacilli</taxon>
        <taxon>Bacillales</taxon>
        <taxon>Bacillales Family XII. Incertae Sedis</taxon>
        <taxon>Exiguobacterium</taxon>
    </lineage>
</organism>
<accession>A0A377FUK2</accession>
<protein>
    <submittedName>
        <fullName evidence="2">Uncharacterized protein</fullName>
    </submittedName>
</protein>
<dbReference type="OrthoDB" id="2356142at2"/>